<dbReference type="SUPFAM" id="SSF56784">
    <property type="entry name" value="HAD-like"/>
    <property type="match status" value="1"/>
</dbReference>
<gene>
    <name evidence="1" type="ORF">H9727_03605</name>
</gene>
<dbReference type="InterPro" id="IPR023214">
    <property type="entry name" value="HAD_sf"/>
</dbReference>
<evidence type="ECO:0000313" key="1">
    <source>
        <dbReference type="EMBL" id="HIZ03350.1"/>
    </source>
</evidence>
<comment type="caution">
    <text evidence="1">The sequence shown here is derived from an EMBL/GenBank/DDBJ whole genome shotgun (WGS) entry which is preliminary data.</text>
</comment>
<dbReference type="Proteomes" id="UP000824132">
    <property type="component" value="Unassembled WGS sequence"/>
</dbReference>
<reference evidence="1" key="1">
    <citation type="journal article" date="2021" name="PeerJ">
        <title>Extensive microbial diversity within the chicken gut microbiome revealed by metagenomics and culture.</title>
        <authorList>
            <person name="Gilroy R."/>
            <person name="Ravi A."/>
            <person name="Getino M."/>
            <person name="Pursley I."/>
            <person name="Horton D.L."/>
            <person name="Alikhan N.F."/>
            <person name="Baker D."/>
            <person name="Gharbi K."/>
            <person name="Hall N."/>
            <person name="Watson M."/>
            <person name="Adriaenssens E.M."/>
            <person name="Foster-Nyarko E."/>
            <person name="Jarju S."/>
            <person name="Secka A."/>
            <person name="Antonio M."/>
            <person name="Oren A."/>
            <person name="Chaudhuri R.R."/>
            <person name="La Ragione R."/>
            <person name="Hildebrand F."/>
            <person name="Pallen M.J."/>
        </authorList>
    </citation>
    <scope>NUCLEOTIDE SEQUENCE</scope>
    <source>
        <strain evidence="1">CHK187-5294</strain>
    </source>
</reference>
<dbReference type="AlphaFoldDB" id="A0A9D2CYT0"/>
<evidence type="ECO:0000313" key="2">
    <source>
        <dbReference type="Proteomes" id="UP000824132"/>
    </source>
</evidence>
<dbReference type="Gene3D" id="3.90.550.10">
    <property type="entry name" value="Spore Coat Polysaccharide Biosynthesis Protein SpsA, Chain A"/>
    <property type="match status" value="1"/>
</dbReference>
<protein>
    <recommendedName>
        <fullName evidence="3">Glycosyltransferase</fullName>
    </recommendedName>
</protein>
<organism evidence="1 2">
    <name type="scientific">Candidatus Borkfalkia avistercoris</name>
    <dbReference type="NCBI Taxonomy" id="2838504"/>
    <lineage>
        <taxon>Bacteria</taxon>
        <taxon>Bacillati</taxon>
        <taxon>Bacillota</taxon>
        <taxon>Clostridia</taxon>
        <taxon>Christensenellales</taxon>
        <taxon>Christensenellaceae</taxon>
        <taxon>Candidatus Borkfalkia</taxon>
    </lineage>
</organism>
<dbReference type="Gene3D" id="3.40.50.1000">
    <property type="entry name" value="HAD superfamily/HAD-like"/>
    <property type="match status" value="1"/>
</dbReference>
<name>A0A9D2CYT0_9FIRM</name>
<dbReference type="InterPro" id="IPR036412">
    <property type="entry name" value="HAD-like_sf"/>
</dbReference>
<evidence type="ECO:0008006" key="3">
    <source>
        <dbReference type="Google" id="ProtNLM"/>
    </source>
</evidence>
<dbReference type="EMBL" id="DXCL01000021">
    <property type="protein sequence ID" value="HIZ03350.1"/>
    <property type="molecule type" value="Genomic_DNA"/>
</dbReference>
<reference evidence="1" key="2">
    <citation type="submission" date="2021-04" db="EMBL/GenBank/DDBJ databases">
        <authorList>
            <person name="Gilroy R."/>
        </authorList>
    </citation>
    <scope>NUCLEOTIDE SEQUENCE</scope>
    <source>
        <strain evidence="1">CHK187-5294</strain>
    </source>
</reference>
<dbReference type="InterPro" id="IPR007739">
    <property type="entry name" value="RgpF"/>
</dbReference>
<proteinExistence type="predicted"/>
<dbReference type="Gene3D" id="1.10.150.400">
    <property type="match status" value="1"/>
</dbReference>
<dbReference type="Pfam" id="PF05045">
    <property type="entry name" value="RgpF"/>
    <property type="match status" value="1"/>
</dbReference>
<dbReference type="InterPro" id="IPR029044">
    <property type="entry name" value="Nucleotide-diphossugar_trans"/>
</dbReference>
<accession>A0A9D2CYT0</accession>
<dbReference type="CDD" id="cd00761">
    <property type="entry name" value="Glyco_tranf_GTA_type"/>
    <property type="match status" value="1"/>
</dbReference>
<sequence>MPSGSVAVQLHLYYEDLKKEFFLYLSNIPFQFDLYISCREGVNANKLGSYFKKLKNVKNVCVKATQNRGRDIAPLYVLFRKEILSHKYFLHIHSKKSLYSGTERVAWRQKSLNMLLGSPSAIRRIFYMFERKNAGLIYPDTFEFNIPIVNSWLANKDTGMRLLEKLSLKYDEESFFSYPAGSFFWARTDAVKKLFLLNFEYEDFPEEAGQTDGTLAHALERVIAFASRGAGFDNLILDEDNGLVRINESDLTYRQIYDTDKDNLFEYLTNFDTISFDVFDTLITRKILRPDDIFLWLEKRTGIKDYLAIRKKAEGAANAKYGAKTTIEEIYAEFPVLLGIDKKRAAQLMAEEIACEKQLCVARRDMLWLAKRLYQAGKKLILVSDMYLPAEIISDLLENCGYEKSLWSDVYVSCDIGARKDGGTIWDIVAKKYPIMRKEKFIHLGDNMRSDYQLVGDRKMSAFFIPSGRALCKMSQFYDKLKGTIHKSLSIEESFYLGLLINVSLFNSPFCVQDRGIVRVQPFETGYAVFGPVMAAFCCYLIQGAKKNEKLLFLAREGKLLQKYYRLFCKNAGVAEAENEYFYGSRRAVGMASLFDDADALSMLLNSTGGYSGRIDRLFYARFGYKISETDAIELPKDRARVETVFSKYAKEIFSAAAKEREAYLAYTDRVFEDESKEYTVVDLGYAGTMQYFLSRLLNRKIGGKYLVCSKEPKPLALHCSCDSLYKYQGDWARTVFLRYSLMLESMLKIECGQLIKFQKTENGVEPVFGKVDYLTESEKILQKGAERFVGDLAALLNGSECRCDTELTEKIFEVFFACDTVQAPVLDKLFVEDSFTNAVKFLRYDSKTHTWVRTAKIRRYAASVVVPFDDDTNLIEALRNNLFGQAFADFEVIFVGSSKCGAGLKKIRKIKKETGRVKILSEREYARNDQERALRNSEGEYICFLRKGDVIGAGELQRACLRAEKNRADFVLLRCGVHGKNDSGGPLGIEAEELGEGVAFTLLSRADLLEKQKLFSKKKQKVLFRFANEGYFVNGERSAGKGKIVSVLPLAAGEAPQTEVCAERDRLRAENAELKKHVSNVYRSFSFRCGRFITWFPRKVRGALRCLKNKGLRYTLVRFFRGRHAAESYEKRKAE</sequence>
<dbReference type="SUPFAM" id="SSF53448">
    <property type="entry name" value="Nucleotide-diphospho-sugar transferases"/>
    <property type="match status" value="1"/>
</dbReference>